<dbReference type="InterPro" id="IPR001878">
    <property type="entry name" value="Znf_CCHC"/>
</dbReference>
<gene>
    <name evidence="4" type="ORF">LWI29_001137</name>
</gene>
<keyword evidence="5" id="KW-1185">Reference proteome</keyword>
<comment type="caution">
    <text evidence="4">The sequence shown here is derived from an EMBL/GenBank/DDBJ whole genome shotgun (WGS) entry which is preliminary data.</text>
</comment>
<organism evidence="4 5">
    <name type="scientific">Acer saccharum</name>
    <name type="common">Sugar maple</name>
    <dbReference type="NCBI Taxonomy" id="4024"/>
    <lineage>
        <taxon>Eukaryota</taxon>
        <taxon>Viridiplantae</taxon>
        <taxon>Streptophyta</taxon>
        <taxon>Embryophyta</taxon>
        <taxon>Tracheophyta</taxon>
        <taxon>Spermatophyta</taxon>
        <taxon>Magnoliopsida</taxon>
        <taxon>eudicotyledons</taxon>
        <taxon>Gunneridae</taxon>
        <taxon>Pentapetalae</taxon>
        <taxon>rosids</taxon>
        <taxon>malvids</taxon>
        <taxon>Sapindales</taxon>
        <taxon>Sapindaceae</taxon>
        <taxon>Hippocastanoideae</taxon>
        <taxon>Acereae</taxon>
        <taxon>Acer</taxon>
    </lineage>
</organism>
<evidence type="ECO:0000313" key="5">
    <source>
        <dbReference type="Proteomes" id="UP001168877"/>
    </source>
</evidence>
<keyword evidence="2" id="KW-0472">Membrane</keyword>
<evidence type="ECO:0000256" key="2">
    <source>
        <dbReference type="SAM" id="Phobius"/>
    </source>
</evidence>
<dbReference type="Proteomes" id="UP001168877">
    <property type="component" value="Unassembled WGS sequence"/>
</dbReference>
<feature type="domain" description="CCHC-type" evidence="3">
    <location>
        <begin position="47"/>
        <end position="61"/>
    </location>
</feature>
<accession>A0AA39T138</accession>
<dbReference type="AlphaFoldDB" id="A0AA39T138"/>
<keyword evidence="2" id="KW-0812">Transmembrane</keyword>
<keyword evidence="1" id="KW-0863">Zinc-finger</keyword>
<evidence type="ECO:0000256" key="1">
    <source>
        <dbReference type="PROSITE-ProRule" id="PRU00047"/>
    </source>
</evidence>
<keyword evidence="1" id="KW-0479">Metal-binding</keyword>
<protein>
    <recommendedName>
        <fullName evidence="3">CCHC-type domain-containing protein</fullName>
    </recommendedName>
</protein>
<dbReference type="EMBL" id="JAUESC010000003">
    <property type="protein sequence ID" value="KAK0598965.1"/>
    <property type="molecule type" value="Genomic_DNA"/>
</dbReference>
<dbReference type="GO" id="GO:0008270">
    <property type="term" value="F:zinc ion binding"/>
    <property type="evidence" value="ECO:0007669"/>
    <property type="project" value="UniProtKB-KW"/>
</dbReference>
<sequence length="287" mass="32134">MVGVSNNKGKGTALFTEKKKFFKGKQNDDGDNQKEGSKSSSYKKRVKCYRCGKLRHIKMNCHVKLTEGNLAEKGEPSHNSKDWGNCFLVENTTVNAMASINFEKDQIIDFDCGLPLTGDESNFSSFKKYMGNHAIVTADNPIHHVEKDGSVVISDSEITINRTSSTTVTSRHDKRQIIHAAKTQMDFRSLAFFIYRGLFWTGPSVVMPEPPAESVTWVGGAAKVKKLAIPVSFVWSELLLSQEHLLQGMMLVVLIILFQVIKWVVFIIAGDLRDFNTSLICASFTRF</sequence>
<proteinExistence type="predicted"/>
<keyword evidence="1" id="KW-0862">Zinc</keyword>
<dbReference type="PROSITE" id="PS50158">
    <property type="entry name" value="ZF_CCHC"/>
    <property type="match status" value="1"/>
</dbReference>
<keyword evidence="2" id="KW-1133">Transmembrane helix</keyword>
<reference evidence="4" key="1">
    <citation type="journal article" date="2022" name="Plant J.">
        <title>Strategies of tolerance reflected in two North American maple genomes.</title>
        <authorList>
            <person name="McEvoy S.L."/>
            <person name="Sezen U.U."/>
            <person name="Trouern-Trend A."/>
            <person name="McMahon S.M."/>
            <person name="Schaberg P.G."/>
            <person name="Yang J."/>
            <person name="Wegrzyn J.L."/>
            <person name="Swenson N.G."/>
        </authorList>
    </citation>
    <scope>NUCLEOTIDE SEQUENCE</scope>
    <source>
        <strain evidence="4">NS2018</strain>
    </source>
</reference>
<name>A0AA39T138_ACESA</name>
<dbReference type="GO" id="GO:0003676">
    <property type="term" value="F:nucleic acid binding"/>
    <property type="evidence" value="ECO:0007669"/>
    <property type="project" value="InterPro"/>
</dbReference>
<evidence type="ECO:0000313" key="4">
    <source>
        <dbReference type="EMBL" id="KAK0598965.1"/>
    </source>
</evidence>
<reference evidence="4" key="2">
    <citation type="submission" date="2023-06" db="EMBL/GenBank/DDBJ databases">
        <authorList>
            <person name="Swenson N.G."/>
            <person name="Wegrzyn J.L."/>
            <person name="Mcevoy S.L."/>
        </authorList>
    </citation>
    <scope>NUCLEOTIDE SEQUENCE</scope>
    <source>
        <strain evidence="4">NS2018</strain>
        <tissue evidence="4">Leaf</tissue>
    </source>
</reference>
<feature type="transmembrane region" description="Helical" evidence="2">
    <location>
        <begin position="248"/>
        <end position="269"/>
    </location>
</feature>
<evidence type="ECO:0000259" key="3">
    <source>
        <dbReference type="PROSITE" id="PS50158"/>
    </source>
</evidence>